<sequence>MEPTCAQRDEQRTVLLLQGLMGPLFRRLGQELARAGHKVYKVNFNGGDRLFWRLPNGIDYRGSLADWPAVFERMLRARGITDVALFGDCRDHHLPAIRVCRELGIPVHVFEEGYIRPDWVTLELGGVNGHSSLPRDPDWYRKTAAALPPVPPHAQVPASFRRRATEGLLYNFADVLTRWYYPYWTNHRPWHPVVEGMGWWRKLCRRKERQGSAVELMARLDRKGDPYFLFPLQLDSDAQIRLHSPFAGIADALRLVIGSFATHAPAGTRLVVKEHPLDNGVRDWRQVTADMADLFGVAERVDYLAWGDIVPVTRCARGVVTINSTSGTLALAEGVPVVVLGHAVYDIPDITDQGGLDSFWQNPVAPDAGAFLAFRRVLVERCLIPGGFFSEEALDKVVRHAVARFEGRPIAPE</sequence>
<gene>
    <name evidence="1" type="ORF">K7G82_12220</name>
</gene>
<name>A0ABS7PP18_9SPHN</name>
<protein>
    <submittedName>
        <fullName evidence="1">Capsular biosynthesis protein</fullName>
    </submittedName>
</protein>
<dbReference type="InterPro" id="IPR007833">
    <property type="entry name" value="Capsule_polysaccharide_synth"/>
</dbReference>
<evidence type="ECO:0000313" key="1">
    <source>
        <dbReference type="EMBL" id="MBY8823062.1"/>
    </source>
</evidence>
<dbReference type="EMBL" id="JAINVV010000004">
    <property type="protein sequence ID" value="MBY8823062.1"/>
    <property type="molecule type" value="Genomic_DNA"/>
</dbReference>
<reference evidence="1 2" key="1">
    <citation type="submission" date="2021-08" db="EMBL/GenBank/DDBJ databases">
        <authorList>
            <person name="Tuo L."/>
        </authorList>
    </citation>
    <scope>NUCLEOTIDE SEQUENCE [LARGE SCALE GENOMIC DNA]</scope>
    <source>
        <strain evidence="1 2">JCM 31229</strain>
    </source>
</reference>
<keyword evidence="2" id="KW-1185">Reference proteome</keyword>
<proteinExistence type="predicted"/>
<organism evidence="1 2">
    <name type="scientific">Sphingomonas colocasiae</name>
    <dbReference type="NCBI Taxonomy" id="1848973"/>
    <lineage>
        <taxon>Bacteria</taxon>
        <taxon>Pseudomonadati</taxon>
        <taxon>Pseudomonadota</taxon>
        <taxon>Alphaproteobacteria</taxon>
        <taxon>Sphingomonadales</taxon>
        <taxon>Sphingomonadaceae</taxon>
        <taxon>Sphingomonas</taxon>
    </lineage>
</organism>
<dbReference type="RefSeq" id="WP_222990288.1">
    <property type="nucleotide sequence ID" value="NZ_JAINVV010000004.1"/>
</dbReference>
<comment type="caution">
    <text evidence="1">The sequence shown here is derived from an EMBL/GenBank/DDBJ whole genome shotgun (WGS) entry which is preliminary data.</text>
</comment>
<accession>A0ABS7PP18</accession>
<dbReference type="Proteomes" id="UP000706039">
    <property type="component" value="Unassembled WGS sequence"/>
</dbReference>
<evidence type="ECO:0000313" key="2">
    <source>
        <dbReference type="Proteomes" id="UP000706039"/>
    </source>
</evidence>
<dbReference type="CDD" id="cd16441">
    <property type="entry name" value="beta_Kdo_transferase_KpsS"/>
    <property type="match status" value="1"/>
</dbReference>
<dbReference type="Pfam" id="PF05159">
    <property type="entry name" value="Capsule_synth"/>
    <property type="match status" value="1"/>
</dbReference>